<feature type="region of interest" description="Disordered" evidence="8">
    <location>
        <begin position="500"/>
        <end position="554"/>
    </location>
</feature>
<evidence type="ECO:0000313" key="11">
    <source>
        <dbReference type="EMBL" id="GEB51264.1"/>
    </source>
</evidence>
<dbReference type="InterPro" id="IPR011701">
    <property type="entry name" value="MFS"/>
</dbReference>
<dbReference type="PRINTS" id="PR01036">
    <property type="entry name" value="TCRTETB"/>
</dbReference>
<dbReference type="OrthoDB" id="9781469at2"/>
<dbReference type="AlphaFoldDB" id="A0A4Y3R114"/>
<evidence type="ECO:0000259" key="10">
    <source>
        <dbReference type="PROSITE" id="PS50850"/>
    </source>
</evidence>
<name>A0A4Y3R114_STRCI</name>
<comment type="subcellular location">
    <subcellularLocation>
        <location evidence="1">Cell membrane</location>
        <topology evidence="1">Multi-pass membrane protein</topology>
    </subcellularLocation>
</comment>
<keyword evidence="4 9" id="KW-0812">Transmembrane</keyword>
<evidence type="ECO:0000256" key="8">
    <source>
        <dbReference type="SAM" id="MobiDB-lite"/>
    </source>
</evidence>
<dbReference type="Proteomes" id="UP000319210">
    <property type="component" value="Unassembled WGS sequence"/>
</dbReference>
<evidence type="ECO:0000256" key="3">
    <source>
        <dbReference type="ARBA" id="ARBA00022475"/>
    </source>
</evidence>
<evidence type="ECO:0000256" key="2">
    <source>
        <dbReference type="ARBA" id="ARBA00022448"/>
    </source>
</evidence>
<feature type="compositionally biased region" description="Gly residues" evidence="8">
    <location>
        <begin position="513"/>
        <end position="522"/>
    </location>
</feature>
<dbReference type="InterPro" id="IPR036259">
    <property type="entry name" value="MFS_trans_sf"/>
</dbReference>
<feature type="compositionally biased region" description="Basic and acidic residues" evidence="8">
    <location>
        <begin position="539"/>
        <end position="554"/>
    </location>
</feature>
<dbReference type="PROSITE" id="PS50850">
    <property type="entry name" value="MFS"/>
    <property type="match status" value="1"/>
</dbReference>
<evidence type="ECO:0000256" key="1">
    <source>
        <dbReference type="ARBA" id="ARBA00004651"/>
    </source>
</evidence>
<evidence type="ECO:0000256" key="7">
    <source>
        <dbReference type="ARBA" id="ARBA00023251"/>
    </source>
</evidence>
<feature type="transmembrane region" description="Helical" evidence="9">
    <location>
        <begin position="202"/>
        <end position="221"/>
    </location>
</feature>
<gene>
    <name evidence="11" type="ORF">SCA03_38150</name>
</gene>
<dbReference type="Gene3D" id="1.20.1250.20">
    <property type="entry name" value="MFS general substrate transporter like domains"/>
    <property type="match status" value="1"/>
</dbReference>
<feature type="transmembrane region" description="Helical" evidence="9">
    <location>
        <begin position="82"/>
        <end position="101"/>
    </location>
</feature>
<dbReference type="RefSeq" id="WP_086813956.1">
    <property type="nucleotide sequence ID" value="NZ_BJMM01000019.1"/>
</dbReference>
<feature type="transmembrane region" description="Helical" evidence="9">
    <location>
        <begin position="227"/>
        <end position="247"/>
    </location>
</feature>
<reference evidence="11 12" key="1">
    <citation type="submission" date="2019-06" db="EMBL/GenBank/DDBJ databases">
        <title>Whole genome shotgun sequence of Streptomyces cacaoi subsp. cacaoi NBRC 12748.</title>
        <authorList>
            <person name="Hosoyama A."/>
            <person name="Uohara A."/>
            <person name="Ohji S."/>
            <person name="Ichikawa N."/>
        </authorList>
    </citation>
    <scope>NUCLEOTIDE SEQUENCE [LARGE SCALE GENOMIC DNA]</scope>
    <source>
        <strain evidence="11 12">NBRC 12748</strain>
    </source>
</reference>
<evidence type="ECO:0000256" key="6">
    <source>
        <dbReference type="ARBA" id="ARBA00023136"/>
    </source>
</evidence>
<feature type="compositionally biased region" description="Low complexity" evidence="8">
    <location>
        <begin position="523"/>
        <end position="538"/>
    </location>
</feature>
<dbReference type="PANTHER" id="PTHR42718:SF47">
    <property type="entry name" value="METHYL VIOLOGEN RESISTANCE PROTEIN SMVA"/>
    <property type="match status" value="1"/>
</dbReference>
<keyword evidence="7" id="KW-0046">Antibiotic resistance</keyword>
<accession>A0A4Y3R114</accession>
<feature type="transmembrane region" description="Helical" evidence="9">
    <location>
        <begin position="107"/>
        <end position="128"/>
    </location>
</feature>
<organism evidence="11 12">
    <name type="scientific">Streptomyces cacaoi</name>
    <dbReference type="NCBI Taxonomy" id="1898"/>
    <lineage>
        <taxon>Bacteria</taxon>
        <taxon>Bacillati</taxon>
        <taxon>Actinomycetota</taxon>
        <taxon>Actinomycetes</taxon>
        <taxon>Kitasatosporales</taxon>
        <taxon>Streptomycetaceae</taxon>
        <taxon>Streptomyces</taxon>
    </lineage>
</organism>
<feature type="transmembrane region" description="Helical" evidence="9">
    <location>
        <begin position="268"/>
        <end position="293"/>
    </location>
</feature>
<keyword evidence="5 9" id="KW-1133">Transmembrane helix</keyword>
<comment type="caution">
    <text evidence="11">The sequence shown here is derived from an EMBL/GenBank/DDBJ whole genome shotgun (WGS) entry which is preliminary data.</text>
</comment>
<proteinExistence type="predicted"/>
<keyword evidence="12" id="KW-1185">Reference proteome</keyword>
<feature type="transmembrane region" description="Helical" evidence="9">
    <location>
        <begin position="140"/>
        <end position="160"/>
    </location>
</feature>
<dbReference type="GO" id="GO:0005886">
    <property type="term" value="C:plasma membrane"/>
    <property type="evidence" value="ECO:0007669"/>
    <property type="project" value="UniProtKB-SubCell"/>
</dbReference>
<dbReference type="Pfam" id="PF07690">
    <property type="entry name" value="MFS_1"/>
    <property type="match status" value="1"/>
</dbReference>
<keyword evidence="2" id="KW-0813">Transport</keyword>
<dbReference type="GO" id="GO:0022857">
    <property type="term" value="F:transmembrane transporter activity"/>
    <property type="evidence" value="ECO:0007669"/>
    <property type="project" value="InterPro"/>
</dbReference>
<dbReference type="CDD" id="cd17321">
    <property type="entry name" value="MFS_MMR_MDR_like"/>
    <property type="match status" value="1"/>
</dbReference>
<feature type="transmembrane region" description="Helical" evidence="9">
    <location>
        <begin position="360"/>
        <end position="384"/>
    </location>
</feature>
<evidence type="ECO:0000256" key="5">
    <source>
        <dbReference type="ARBA" id="ARBA00022989"/>
    </source>
</evidence>
<evidence type="ECO:0000313" key="12">
    <source>
        <dbReference type="Proteomes" id="UP000319210"/>
    </source>
</evidence>
<dbReference type="PANTHER" id="PTHR42718">
    <property type="entry name" value="MAJOR FACILITATOR SUPERFAMILY MULTIDRUG TRANSPORTER MFSC"/>
    <property type="match status" value="1"/>
</dbReference>
<feature type="transmembrane region" description="Helical" evidence="9">
    <location>
        <begin position="166"/>
        <end position="190"/>
    </location>
</feature>
<evidence type="ECO:0000256" key="9">
    <source>
        <dbReference type="SAM" id="Phobius"/>
    </source>
</evidence>
<feature type="transmembrane region" description="Helical" evidence="9">
    <location>
        <begin position="333"/>
        <end position="354"/>
    </location>
</feature>
<dbReference type="Gene3D" id="1.20.1720.10">
    <property type="entry name" value="Multidrug resistance protein D"/>
    <property type="match status" value="1"/>
</dbReference>
<dbReference type="GO" id="GO:0046677">
    <property type="term" value="P:response to antibiotic"/>
    <property type="evidence" value="ECO:0007669"/>
    <property type="project" value="UniProtKB-KW"/>
</dbReference>
<feature type="transmembrane region" description="Helical" evidence="9">
    <location>
        <begin position="476"/>
        <end position="496"/>
    </location>
</feature>
<protein>
    <submittedName>
        <fullName evidence="11">MFS transporter</fullName>
    </submittedName>
</protein>
<evidence type="ECO:0000256" key="4">
    <source>
        <dbReference type="ARBA" id="ARBA00022692"/>
    </source>
</evidence>
<dbReference type="InterPro" id="IPR020846">
    <property type="entry name" value="MFS_dom"/>
</dbReference>
<keyword evidence="3" id="KW-1003">Cell membrane</keyword>
<feature type="transmembrane region" description="Helical" evidence="9">
    <location>
        <begin position="305"/>
        <end position="326"/>
    </location>
</feature>
<sequence length="554" mass="56603">MAHPADARAGAREWAGLVVLTLPVLLIAVDLTVLGFAVPALSEDLAPSSTQLLWLVDIYSFVLAGLLVTMGTLGDRVGRRKLLMIGCAGFGVASLLAAYAPSAGALIASRVLLGIAGATLMPSTLSLLRNMFRDEKQRLVALAAWGSAFSAGSALGPVVGGLLLEHFWWGSVFLINLPLVALALIALPLLVPETRDPRPGRFDLPSAALTLLAVLPFVYGIKSFAHGDGPVCVPYLLAGLVFGALFVRRQRRLTDPMIDVELFRIRRFSAAIGTNVLVVFVMAGSLFFIPQFLQLSEGLSPLRGGLLLLPGAALSIAAGFFAAAAAQRAGLRRLIAGGLATAALGYALITALPLADGPTLLAVAFCFVSLGAGTVMTLTNGIVLDTVPPERAGAASAVSETGIELGGAMGVAVLGSVLSSAYRRGLDPVEGVPGRVLESARETLGNALHIAASVGGDTGRALASAARDAFERGVQFTGAAGAVLLVLATVQAWVLLRPAPGAEGQVPGREGAKGAGRIGGTDGAASADGTDGAVAAGEEQSRGGGRERETHRPG</sequence>
<keyword evidence="6 9" id="KW-0472">Membrane</keyword>
<dbReference type="SUPFAM" id="SSF103473">
    <property type="entry name" value="MFS general substrate transporter"/>
    <property type="match status" value="1"/>
</dbReference>
<dbReference type="EMBL" id="BJMM01000019">
    <property type="protein sequence ID" value="GEB51264.1"/>
    <property type="molecule type" value="Genomic_DNA"/>
</dbReference>
<feature type="domain" description="Major facilitator superfamily (MFS) profile" evidence="10">
    <location>
        <begin position="16"/>
        <end position="500"/>
    </location>
</feature>
<feature type="transmembrane region" description="Helical" evidence="9">
    <location>
        <begin position="52"/>
        <end position="70"/>
    </location>
</feature>
<feature type="transmembrane region" description="Helical" evidence="9">
    <location>
        <begin position="14"/>
        <end position="40"/>
    </location>
</feature>